<gene>
    <name evidence="1" type="ORF">QCA50_008306</name>
</gene>
<comment type="caution">
    <text evidence="1">The sequence shown here is derived from an EMBL/GenBank/DDBJ whole genome shotgun (WGS) entry which is preliminary data.</text>
</comment>
<dbReference type="Proteomes" id="UP001385951">
    <property type="component" value="Unassembled WGS sequence"/>
</dbReference>
<dbReference type="EMBL" id="JASBNA010000010">
    <property type="protein sequence ID" value="KAK7688767.1"/>
    <property type="molecule type" value="Genomic_DNA"/>
</dbReference>
<proteinExistence type="predicted"/>
<evidence type="ECO:0000313" key="2">
    <source>
        <dbReference type="Proteomes" id="UP001385951"/>
    </source>
</evidence>
<reference evidence="1 2" key="1">
    <citation type="submission" date="2022-09" db="EMBL/GenBank/DDBJ databases">
        <authorList>
            <person name="Palmer J.M."/>
        </authorList>
    </citation>
    <scope>NUCLEOTIDE SEQUENCE [LARGE SCALE GENOMIC DNA]</scope>
    <source>
        <strain evidence="1 2">DSM 7382</strain>
    </source>
</reference>
<name>A0AAW0GFQ6_9APHY</name>
<organism evidence="1 2">
    <name type="scientific">Cerrena zonata</name>
    <dbReference type="NCBI Taxonomy" id="2478898"/>
    <lineage>
        <taxon>Eukaryota</taxon>
        <taxon>Fungi</taxon>
        <taxon>Dikarya</taxon>
        <taxon>Basidiomycota</taxon>
        <taxon>Agaricomycotina</taxon>
        <taxon>Agaricomycetes</taxon>
        <taxon>Polyporales</taxon>
        <taxon>Cerrenaceae</taxon>
        <taxon>Cerrena</taxon>
    </lineage>
</organism>
<sequence length="90" mass="10597">MVAENDTQSRIAHRHSTYLLQVPVPRLIEMYLSARRRTEIGVRVSSYCSDRHLSQRYRAAQSTAQKIFRNHNEYLSLIVRTHLSFYDSSL</sequence>
<accession>A0AAW0GFQ6</accession>
<keyword evidence="2" id="KW-1185">Reference proteome</keyword>
<dbReference type="AlphaFoldDB" id="A0AAW0GFQ6"/>
<evidence type="ECO:0000313" key="1">
    <source>
        <dbReference type="EMBL" id="KAK7688767.1"/>
    </source>
</evidence>
<protein>
    <submittedName>
        <fullName evidence="1">Uncharacterized protein</fullName>
    </submittedName>
</protein>